<evidence type="ECO:0000313" key="3">
    <source>
        <dbReference type="EMBL" id="MBC3932387.1"/>
    </source>
</evidence>
<dbReference type="Gene3D" id="3.10.350.10">
    <property type="entry name" value="LysM domain"/>
    <property type="match status" value="1"/>
</dbReference>
<dbReference type="PROSITE" id="PS51782">
    <property type="entry name" value="LYSM"/>
    <property type="match status" value="1"/>
</dbReference>
<dbReference type="EMBL" id="JACOGD010000006">
    <property type="protein sequence ID" value="MBC3932387.1"/>
    <property type="molecule type" value="Genomic_DNA"/>
</dbReference>
<gene>
    <name evidence="3" type="ORF">H8K43_11930</name>
</gene>
<sequence>MKKFSTIAAFLVAGLPLVSAVSHAAPADATIAQAQAVAAKSKCSFLPDAPDKHVVVNGDTLWGISSRFLQNPWCWPQVWGMNKEDIRNPHWIYPGQIVYFDRVNQRLRLANASGEGMVGGVATVKLSPRARVQGLGANAIRSIPASAIEPFLSQPMVVDVNTLERTPRIVAAPESRVNLGQNEKAYVRGDLEGGTSFQVFRPGTPLKDPESGNIIGYEAAFVGTVKLDREGDENGDVHTFTVVNSKEEMSVGDRLLPIPPTPILSYVPHPPYDEIKARIVSVYGGVSVAGQNQIVTINRGREHGIDLGTVLSLQRYGATVKDRTDGNRLIKLPDEQYGHVFIFRVFDTISYGLVMQVTDFVKVGDIAQSPQ</sequence>
<evidence type="ECO:0000256" key="1">
    <source>
        <dbReference type="SAM" id="SignalP"/>
    </source>
</evidence>
<dbReference type="CDD" id="cd00118">
    <property type="entry name" value="LysM"/>
    <property type="match status" value="1"/>
</dbReference>
<dbReference type="SUPFAM" id="SSF54106">
    <property type="entry name" value="LysM domain"/>
    <property type="match status" value="1"/>
</dbReference>
<organism evidence="3 4">
    <name type="scientific">Undibacterium curvum</name>
    <dbReference type="NCBI Taxonomy" id="2762294"/>
    <lineage>
        <taxon>Bacteria</taxon>
        <taxon>Pseudomonadati</taxon>
        <taxon>Pseudomonadota</taxon>
        <taxon>Betaproteobacteria</taxon>
        <taxon>Burkholderiales</taxon>
        <taxon>Oxalobacteraceae</taxon>
        <taxon>Undibacterium</taxon>
    </lineage>
</organism>
<comment type="caution">
    <text evidence="3">The sequence shown here is derived from an EMBL/GenBank/DDBJ whole genome shotgun (WGS) entry which is preliminary data.</text>
</comment>
<keyword evidence="1" id="KW-0732">Signal</keyword>
<name>A0ABR7A671_9BURK</name>
<feature type="signal peptide" evidence="1">
    <location>
        <begin position="1"/>
        <end position="24"/>
    </location>
</feature>
<dbReference type="InterPro" id="IPR052196">
    <property type="entry name" value="Bact_Kbp"/>
</dbReference>
<feature type="chain" id="PRO_5046383071" evidence="1">
    <location>
        <begin position="25"/>
        <end position="371"/>
    </location>
</feature>
<protein>
    <submittedName>
        <fullName evidence="3">LysM peptidoglycan-binding domain-containing protein</fullName>
    </submittedName>
</protein>
<dbReference type="Proteomes" id="UP000654304">
    <property type="component" value="Unassembled WGS sequence"/>
</dbReference>
<proteinExistence type="predicted"/>
<feature type="domain" description="LysM" evidence="2">
    <location>
        <begin position="51"/>
        <end position="100"/>
    </location>
</feature>
<dbReference type="PANTHER" id="PTHR34700">
    <property type="entry name" value="POTASSIUM BINDING PROTEIN KBP"/>
    <property type="match status" value="1"/>
</dbReference>
<dbReference type="PANTHER" id="PTHR34700:SF4">
    <property type="entry name" value="PHAGE-LIKE ELEMENT PBSX PROTEIN XKDP"/>
    <property type="match status" value="1"/>
</dbReference>
<dbReference type="InterPro" id="IPR036779">
    <property type="entry name" value="LysM_dom_sf"/>
</dbReference>
<evidence type="ECO:0000259" key="2">
    <source>
        <dbReference type="PROSITE" id="PS51782"/>
    </source>
</evidence>
<dbReference type="Pfam" id="PF01476">
    <property type="entry name" value="LysM"/>
    <property type="match status" value="1"/>
</dbReference>
<dbReference type="InterPro" id="IPR018392">
    <property type="entry name" value="LysM"/>
</dbReference>
<reference evidence="3 4" key="1">
    <citation type="submission" date="2020-08" db="EMBL/GenBank/DDBJ databases">
        <title>Novel species isolated from subtropical streams in China.</title>
        <authorList>
            <person name="Lu H."/>
        </authorList>
    </citation>
    <scope>NUCLEOTIDE SEQUENCE [LARGE SCALE GENOMIC DNA]</scope>
    <source>
        <strain evidence="3 4">CY22W</strain>
    </source>
</reference>
<accession>A0ABR7A671</accession>
<evidence type="ECO:0000313" key="4">
    <source>
        <dbReference type="Proteomes" id="UP000654304"/>
    </source>
</evidence>
<keyword evidence="4" id="KW-1185">Reference proteome</keyword>
<dbReference type="RefSeq" id="WP_186904054.1">
    <property type="nucleotide sequence ID" value="NZ_JACOGD010000006.1"/>
</dbReference>